<comment type="caution">
    <text evidence="2">The sequence shown here is derived from an EMBL/GenBank/DDBJ whole genome shotgun (WGS) entry which is preliminary data.</text>
</comment>
<protein>
    <submittedName>
        <fullName evidence="2">Phosphotransferase</fullName>
    </submittedName>
</protein>
<dbReference type="InterPro" id="IPR002575">
    <property type="entry name" value="Aminoglycoside_PTrfase"/>
</dbReference>
<dbReference type="InterPro" id="IPR011009">
    <property type="entry name" value="Kinase-like_dom_sf"/>
</dbReference>
<sequence>MTGKEILEAFGIEADGEPESIYPFSPVYLVKRESGDIIIKRTQSLFKHGKQLMTYTRMLKRNGIPIVTPVPIEMENPRNIGDATYVAYPYIIGDTYTGAEREIYEAGVLLGKIHALSSDVNSYDLITYDVFDFNNQEVETSVQNIEALARKYDVHINNQKLKEKLLKAVSQQEELKNSELPWVATPYDYKANNLIYTPEPYLIDPDNASWLPRIFDLALALLLFHNEMASAPNRLFTPEEWGTFLKGYSESVTLTDVEKVYWHKAIDHVFLDEVMWLIADVEEDWGHPAQRQLFLSLVEFSAPDYDIY</sequence>
<keyword evidence="3" id="KW-1185">Reference proteome</keyword>
<evidence type="ECO:0000313" key="3">
    <source>
        <dbReference type="Proteomes" id="UP001596022"/>
    </source>
</evidence>
<reference evidence="3" key="1">
    <citation type="journal article" date="2019" name="Int. J. Syst. Evol. Microbiol.">
        <title>The Global Catalogue of Microorganisms (GCM) 10K type strain sequencing project: providing services to taxonomists for standard genome sequencing and annotation.</title>
        <authorList>
            <consortium name="The Broad Institute Genomics Platform"/>
            <consortium name="The Broad Institute Genome Sequencing Center for Infectious Disease"/>
            <person name="Wu L."/>
            <person name="Ma J."/>
        </authorList>
    </citation>
    <scope>NUCLEOTIDE SEQUENCE [LARGE SCALE GENOMIC DNA]</scope>
    <source>
        <strain evidence="3">CGMCC 1.16306</strain>
    </source>
</reference>
<feature type="domain" description="Aminoglycoside phosphotransferase" evidence="1">
    <location>
        <begin position="27"/>
        <end position="245"/>
    </location>
</feature>
<evidence type="ECO:0000259" key="1">
    <source>
        <dbReference type="Pfam" id="PF01636"/>
    </source>
</evidence>
<proteinExistence type="predicted"/>
<dbReference type="Proteomes" id="UP001596022">
    <property type="component" value="Unassembled WGS sequence"/>
</dbReference>
<organism evidence="2 3">
    <name type="scientific">Camelliibacillus cellulosilyticus</name>
    <dbReference type="NCBI Taxonomy" id="2174486"/>
    <lineage>
        <taxon>Bacteria</taxon>
        <taxon>Bacillati</taxon>
        <taxon>Bacillota</taxon>
        <taxon>Bacilli</taxon>
        <taxon>Bacillales</taxon>
        <taxon>Sporolactobacillaceae</taxon>
        <taxon>Camelliibacillus</taxon>
    </lineage>
</organism>
<dbReference type="Pfam" id="PF01636">
    <property type="entry name" value="APH"/>
    <property type="match status" value="1"/>
</dbReference>
<dbReference type="RefSeq" id="WP_376847506.1">
    <property type="nucleotide sequence ID" value="NZ_JBHSFW010000021.1"/>
</dbReference>
<dbReference type="SUPFAM" id="SSF56112">
    <property type="entry name" value="Protein kinase-like (PK-like)"/>
    <property type="match status" value="1"/>
</dbReference>
<dbReference type="Gene3D" id="3.90.1200.10">
    <property type="match status" value="1"/>
</dbReference>
<evidence type="ECO:0000313" key="2">
    <source>
        <dbReference type="EMBL" id="MFC4620393.1"/>
    </source>
</evidence>
<dbReference type="EMBL" id="JBHSFW010000021">
    <property type="protein sequence ID" value="MFC4620393.1"/>
    <property type="molecule type" value="Genomic_DNA"/>
</dbReference>
<gene>
    <name evidence="2" type="ORF">ACFO4N_16960</name>
</gene>
<accession>A0ABV9GQ44</accession>
<name>A0ABV9GQ44_9BACL</name>